<keyword evidence="3" id="KW-1185">Reference proteome</keyword>
<name>A0A940YI82_9BURK</name>
<dbReference type="InterPro" id="IPR016181">
    <property type="entry name" value="Acyl_CoA_acyltransferase"/>
</dbReference>
<gene>
    <name evidence="2" type="ORF">KAK06_00975</name>
</gene>
<dbReference type="EMBL" id="JAGQDE010000001">
    <property type="protein sequence ID" value="MBQ0957517.1"/>
    <property type="molecule type" value="Genomic_DNA"/>
</dbReference>
<organism evidence="2 3">
    <name type="scientific">Ideonella aquatica</name>
    <dbReference type="NCBI Taxonomy" id="2824119"/>
    <lineage>
        <taxon>Bacteria</taxon>
        <taxon>Pseudomonadati</taxon>
        <taxon>Pseudomonadota</taxon>
        <taxon>Betaproteobacteria</taxon>
        <taxon>Burkholderiales</taxon>
        <taxon>Sphaerotilaceae</taxon>
        <taxon>Ideonella</taxon>
    </lineage>
</organism>
<feature type="domain" description="N-acetyltransferase" evidence="1">
    <location>
        <begin position="4"/>
        <end position="89"/>
    </location>
</feature>
<sequence length="92" mass="10183">MTITHHADIGRFEAIVDGLRCEADYRLQDGVMVMTHTGVPRALEGRGIAAQLVAAALAHARQQGWRVQPLCSYVAVYMRRHPETQDLLASRG</sequence>
<evidence type="ECO:0000259" key="1">
    <source>
        <dbReference type="PROSITE" id="PS51729"/>
    </source>
</evidence>
<dbReference type="InterPro" id="IPR031165">
    <property type="entry name" value="GNAT_YJDJ"/>
</dbReference>
<proteinExistence type="predicted"/>
<dbReference type="PROSITE" id="PS51729">
    <property type="entry name" value="GNAT_YJDJ"/>
    <property type="match status" value="1"/>
</dbReference>
<dbReference type="Pfam" id="PF14542">
    <property type="entry name" value="Acetyltransf_CG"/>
    <property type="match status" value="1"/>
</dbReference>
<reference evidence="2" key="1">
    <citation type="submission" date="2021-04" db="EMBL/GenBank/DDBJ databases">
        <title>The genome sequence of Ideonella sp. 4Y11.</title>
        <authorList>
            <person name="Liu Y."/>
        </authorList>
    </citation>
    <scope>NUCLEOTIDE SEQUENCE</scope>
    <source>
        <strain evidence="2">4Y11</strain>
    </source>
</reference>
<dbReference type="InterPro" id="IPR045057">
    <property type="entry name" value="Gcn5-rel_NAT"/>
</dbReference>
<dbReference type="AlphaFoldDB" id="A0A940YI82"/>
<dbReference type="SUPFAM" id="SSF55729">
    <property type="entry name" value="Acyl-CoA N-acyltransferases (Nat)"/>
    <property type="match status" value="1"/>
</dbReference>
<evidence type="ECO:0000313" key="2">
    <source>
        <dbReference type="EMBL" id="MBQ0957517.1"/>
    </source>
</evidence>
<evidence type="ECO:0000313" key="3">
    <source>
        <dbReference type="Proteomes" id="UP000678374"/>
    </source>
</evidence>
<dbReference type="PANTHER" id="PTHR31435">
    <property type="entry name" value="PROTEIN NATD1"/>
    <property type="match status" value="1"/>
</dbReference>
<dbReference type="PANTHER" id="PTHR31435:SF9">
    <property type="entry name" value="PROTEIN NATD1"/>
    <property type="match status" value="1"/>
</dbReference>
<dbReference type="Gene3D" id="3.40.630.30">
    <property type="match status" value="1"/>
</dbReference>
<comment type="caution">
    <text evidence="2">The sequence shown here is derived from an EMBL/GenBank/DDBJ whole genome shotgun (WGS) entry which is preliminary data.</text>
</comment>
<accession>A0A940YI82</accession>
<protein>
    <submittedName>
        <fullName evidence="2">N-acetyltransferase</fullName>
    </submittedName>
</protein>
<dbReference type="Proteomes" id="UP000678374">
    <property type="component" value="Unassembled WGS sequence"/>
</dbReference>